<evidence type="ECO:0000313" key="8">
    <source>
        <dbReference type="Proteomes" id="UP001221413"/>
    </source>
</evidence>
<accession>A0AAD6J3L3</accession>
<feature type="domain" description="Survival protein SurE-like phosphatase/nucleotidase" evidence="6">
    <location>
        <begin position="21"/>
        <end position="228"/>
    </location>
</feature>
<dbReference type="InterPro" id="IPR002828">
    <property type="entry name" value="SurE-like_Pase/nucleotidase"/>
</dbReference>
<dbReference type="SUPFAM" id="SSF64167">
    <property type="entry name" value="SurE-like"/>
    <property type="match status" value="1"/>
</dbReference>
<keyword evidence="2" id="KW-0479">Metal-binding</keyword>
<sequence>MNIITGLALALSCGFASSLNIIINNDDGWATANIREFYKALKVDGHNAFIVAPVEQQSGQGGRTVFSAEAHLSRPGQWNTVPAGALSFGTDPMDSHIWYYNGTPAAVTFFALDYLVRHKGIFGGAEPDLIVTGPNEGSNAGPFLFTLSGTIGAAYAAVGRGIPAVAFSATNILDRKYTTVNSTDDDPAAIVGKLAARVVKQLADKSKNGSKNRRILPYAYGININFPYIGVSSLGSEPACLDPTFVHSRLTGGATTNIAVYDEETGLFSYINNFTSPGVNTCINGDCLLPGETDVIKECKTSISVFTVDYDAPTCGGAAKVRELLDGLVENPSGGESTKSVGTETGDATSKMTPIPVETGAAERLGLNGAMVVIIGMSFGAIALL</sequence>
<dbReference type="AlphaFoldDB" id="A0AAD6J3L3"/>
<keyword evidence="8" id="KW-1185">Reference proteome</keyword>
<evidence type="ECO:0000256" key="2">
    <source>
        <dbReference type="ARBA" id="ARBA00022723"/>
    </source>
</evidence>
<evidence type="ECO:0000256" key="3">
    <source>
        <dbReference type="ARBA" id="ARBA00022801"/>
    </source>
</evidence>
<protein>
    <submittedName>
        <fullName evidence="7">Exopolyphosphatase</fullName>
    </submittedName>
</protein>
<dbReference type="PANTHER" id="PTHR30457">
    <property type="entry name" value="5'-NUCLEOTIDASE SURE"/>
    <property type="match status" value="1"/>
</dbReference>
<feature type="signal peptide" evidence="5">
    <location>
        <begin position="1"/>
        <end position="18"/>
    </location>
</feature>
<dbReference type="PANTHER" id="PTHR30457:SF0">
    <property type="entry name" value="PHOSPHATASE, PUTATIVE (AFU_ORTHOLOGUE AFUA_4G01070)-RELATED"/>
    <property type="match status" value="1"/>
</dbReference>
<dbReference type="Pfam" id="PF01975">
    <property type="entry name" value="SurE"/>
    <property type="match status" value="1"/>
</dbReference>
<reference evidence="7" key="1">
    <citation type="submission" date="2023-01" db="EMBL/GenBank/DDBJ databases">
        <title>The chitinases involved in constricting ring structure development in the nematode-trapping fungus Drechslerella dactyloides.</title>
        <authorList>
            <person name="Wang R."/>
            <person name="Zhang L."/>
            <person name="Tang P."/>
            <person name="Li S."/>
            <person name="Liang L."/>
        </authorList>
    </citation>
    <scope>NUCLEOTIDE SEQUENCE</scope>
    <source>
        <strain evidence="7">YMF1.00031</strain>
    </source>
</reference>
<evidence type="ECO:0000256" key="1">
    <source>
        <dbReference type="ARBA" id="ARBA00011062"/>
    </source>
</evidence>
<dbReference type="EMBL" id="JAQGDS010000001">
    <property type="protein sequence ID" value="KAJ6263894.1"/>
    <property type="molecule type" value="Genomic_DNA"/>
</dbReference>
<organism evidence="7 8">
    <name type="scientific">Drechslerella dactyloides</name>
    <name type="common">Nematode-trapping fungus</name>
    <name type="synonym">Arthrobotrys dactyloides</name>
    <dbReference type="NCBI Taxonomy" id="74499"/>
    <lineage>
        <taxon>Eukaryota</taxon>
        <taxon>Fungi</taxon>
        <taxon>Dikarya</taxon>
        <taxon>Ascomycota</taxon>
        <taxon>Pezizomycotina</taxon>
        <taxon>Orbiliomycetes</taxon>
        <taxon>Orbiliales</taxon>
        <taxon>Orbiliaceae</taxon>
        <taxon>Drechslerella</taxon>
    </lineage>
</organism>
<comment type="similarity">
    <text evidence="1">Belongs to the SurE nucleotidase family.</text>
</comment>
<dbReference type="GO" id="GO:0046872">
    <property type="term" value="F:metal ion binding"/>
    <property type="evidence" value="ECO:0007669"/>
    <property type="project" value="UniProtKB-KW"/>
</dbReference>
<evidence type="ECO:0000256" key="4">
    <source>
        <dbReference type="SAM" id="MobiDB-lite"/>
    </source>
</evidence>
<keyword evidence="5" id="KW-0732">Signal</keyword>
<dbReference type="InterPro" id="IPR036523">
    <property type="entry name" value="SurE-like_sf"/>
</dbReference>
<comment type="caution">
    <text evidence="7">The sequence shown here is derived from an EMBL/GenBank/DDBJ whole genome shotgun (WGS) entry which is preliminary data.</text>
</comment>
<proteinExistence type="inferred from homology"/>
<evidence type="ECO:0000259" key="6">
    <source>
        <dbReference type="Pfam" id="PF01975"/>
    </source>
</evidence>
<name>A0AAD6J3L3_DREDA</name>
<feature type="compositionally biased region" description="Polar residues" evidence="4">
    <location>
        <begin position="334"/>
        <end position="352"/>
    </location>
</feature>
<dbReference type="InterPro" id="IPR030048">
    <property type="entry name" value="SurE"/>
</dbReference>
<dbReference type="GO" id="GO:0008252">
    <property type="term" value="F:nucleotidase activity"/>
    <property type="evidence" value="ECO:0007669"/>
    <property type="project" value="InterPro"/>
</dbReference>
<keyword evidence="3" id="KW-0378">Hydrolase</keyword>
<evidence type="ECO:0000313" key="7">
    <source>
        <dbReference type="EMBL" id="KAJ6263894.1"/>
    </source>
</evidence>
<gene>
    <name evidence="7" type="ORF">Dda_0031</name>
</gene>
<feature type="region of interest" description="Disordered" evidence="4">
    <location>
        <begin position="330"/>
        <end position="353"/>
    </location>
</feature>
<evidence type="ECO:0000256" key="5">
    <source>
        <dbReference type="SAM" id="SignalP"/>
    </source>
</evidence>
<dbReference type="Proteomes" id="UP001221413">
    <property type="component" value="Unassembled WGS sequence"/>
</dbReference>
<dbReference type="Gene3D" id="3.40.1210.10">
    <property type="entry name" value="Survival protein SurE-like phosphatase/nucleotidase"/>
    <property type="match status" value="1"/>
</dbReference>
<feature type="chain" id="PRO_5042237645" evidence="5">
    <location>
        <begin position="19"/>
        <end position="385"/>
    </location>
</feature>